<dbReference type="GO" id="GO:0003735">
    <property type="term" value="F:structural constituent of ribosome"/>
    <property type="evidence" value="ECO:0007669"/>
    <property type="project" value="InterPro"/>
</dbReference>
<accession>A0AA38PZB1</accession>
<evidence type="ECO:0000256" key="5">
    <source>
        <dbReference type="SAM" id="MobiDB-lite"/>
    </source>
</evidence>
<organism evidence="6 7">
    <name type="scientific">Lentinula detonsa</name>
    <dbReference type="NCBI Taxonomy" id="2804962"/>
    <lineage>
        <taxon>Eukaryota</taxon>
        <taxon>Fungi</taxon>
        <taxon>Dikarya</taxon>
        <taxon>Basidiomycota</taxon>
        <taxon>Agaricomycotina</taxon>
        <taxon>Agaricomycetes</taxon>
        <taxon>Agaricomycetidae</taxon>
        <taxon>Agaricales</taxon>
        <taxon>Marasmiineae</taxon>
        <taxon>Omphalotaceae</taxon>
        <taxon>Lentinula</taxon>
    </lineage>
</organism>
<comment type="caution">
    <text evidence="6">The sequence shown here is derived from an EMBL/GenBank/DDBJ whole genome shotgun (WGS) entry which is preliminary data.</text>
</comment>
<dbReference type="InterPro" id="IPR000271">
    <property type="entry name" value="Ribosomal_bL34"/>
</dbReference>
<name>A0AA38PZB1_9AGAR</name>
<dbReference type="Proteomes" id="UP001163850">
    <property type="component" value="Unassembled WGS sequence"/>
</dbReference>
<feature type="region of interest" description="Disordered" evidence="5">
    <location>
        <begin position="135"/>
        <end position="157"/>
    </location>
</feature>
<dbReference type="Pfam" id="PF00468">
    <property type="entry name" value="Ribosomal_L34"/>
    <property type="match status" value="1"/>
</dbReference>
<dbReference type="EMBL" id="MU801989">
    <property type="protein sequence ID" value="KAJ3984435.1"/>
    <property type="molecule type" value="Genomic_DNA"/>
</dbReference>
<feature type="compositionally biased region" description="Basic residues" evidence="5">
    <location>
        <begin position="139"/>
        <end position="157"/>
    </location>
</feature>
<dbReference type="AlphaFoldDB" id="A0AA38PZB1"/>
<dbReference type="Gene3D" id="1.10.287.3980">
    <property type="match status" value="1"/>
</dbReference>
<keyword evidence="2 6" id="KW-0689">Ribosomal protein</keyword>
<dbReference type="PANTHER" id="PTHR14503">
    <property type="entry name" value="MITOCHONDRIAL RIBOSOMAL PROTEIN 34 FAMILY MEMBER"/>
    <property type="match status" value="1"/>
</dbReference>
<evidence type="ECO:0000256" key="2">
    <source>
        <dbReference type="ARBA" id="ARBA00022980"/>
    </source>
</evidence>
<evidence type="ECO:0000256" key="3">
    <source>
        <dbReference type="ARBA" id="ARBA00023274"/>
    </source>
</evidence>
<evidence type="ECO:0000313" key="7">
    <source>
        <dbReference type="Proteomes" id="UP001163850"/>
    </source>
</evidence>
<dbReference type="FunFam" id="1.10.287.3980:FF:000001">
    <property type="entry name" value="Mitochondrial ribosomal protein L34"/>
    <property type="match status" value="1"/>
</dbReference>
<dbReference type="PANTHER" id="PTHR14503:SF4">
    <property type="entry name" value="LARGE RIBOSOMAL SUBUNIT PROTEIN BL34M"/>
    <property type="match status" value="1"/>
</dbReference>
<evidence type="ECO:0000256" key="1">
    <source>
        <dbReference type="ARBA" id="ARBA00010111"/>
    </source>
</evidence>
<gene>
    <name evidence="6" type="ORF">F5890DRAFT_43103</name>
</gene>
<dbReference type="HAMAP" id="MF_00391">
    <property type="entry name" value="Ribosomal_bL34"/>
    <property type="match status" value="1"/>
</dbReference>
<protein>
    <recommendedName>
        <fullName evidence="4">Large ribosomal subunit protein bL34m</fullName>
    </recommendedName>
</protein>
<comment type="similarity">
    <text evidence="1">Belongs to the bacterial ribosomal protein bL34 family.</text>
</comment>
<proteinExistence type="inferred from homology"/>
<keyword evidence="3" id="KW-0687">Ribonucleoprotein</keyword>
<dbReference type="NCBIfam" id="TIGR01030">
    <property type="entry name" value="rpmH_bact"/>
    <property type="match status" value="1"/>
</dbReference>
<reference evidence="6" key="1">
    <citation type="submission" date="2022-08" db="EMBL/GenBank/DDBJ databases">
        <authorList>
            <consortium name="DOE Joint Genome Institute"/>
            <person name="Min B."/>
            <person name="Riley R."/>
            <person name="Sierra-Patev S."/>
            <person name="Naranjo-Ortiz M."/>
            <person name="Looney B."/>
            <person name="Konkel Z."/>
            <person name="Slot J.C."/>
            <person name="Sakamoto Y."/>
            <person name="Steenwyk J.L."/>
            <person name="Rokas A."/>
            <person name="Carro J."/>
            <person name="Camarero S."/>
            <person name="Ferreira P."/>
            <person name="Molpeceres G."/>
            <person name="Ruiz-Duenas F.J."/>
            <person name="Serrano A."/>
            <person name="Henrissat B."/>
            <person name="Drula E."/>
            <person name="Hughes K.W."/>
            <person name="Mata J.L."/>
            <person name="Ishikawa N.K."/>
            <person name="Vargas-Isla R."/>
            <person name="Ushijima S."/>
            <person name="Smith C.A."/>
            <person name="Ahrendt S."/>
            <person name="Andreopoulos W."/>
            <person name="He G."/>
            <person name="Labutti K."/>
            <person name="Lipzen A."/>
            <person name="Ng V."/>
            <person name="Sandor L."/>
            <person name="Barry K."/>
            <person name="Martinez A.T."/>
            <person name="Xiao Y."/>
            <person name="Gibbons J.G."/>
            <person name="Terashima K."/>
            <person name="Hibbett D.S."/>
            <person name="Grigoriev I.V."/>
        </authorList>
    </citation>
    <scope>NUCLEOTIDE SEQUENCE</scope>
    <source>
        <strain evidence="6">TFB7829</strain>
    </source>
</reference>
<evidence type="ECO:0000256" key="4">
    <source>
        <dbReference type="ARBA" id="ARBA00035274"/>
    </source>
</evidence>
<evidence type="ECO:0000313" key="6">
    <source>
        <dbReference type="EMBL" id="KAJ3984435.1"/>
    </source>
</evidence>
<dbReference type="GO" id="GO:0005762">
    <property type="term" value="C:mitochondrial large ribosomal subunit"/>
    <property type="evidence" value="ECO:0007669"/>
    <property type="project" value="TreeGrafter"/>
</dbReference>
<dbReference type="GO" id="GO:0006412">
    <property type="term" value="P:translation"/>
    <property type="evidence" value="ECO:0007669"/>
    <property type="project" value="InterPro"/>
</dbReference>
<sequence>MKYIAPDITGKDVDESRRSKIVDAHDFIWRALTLNCSCHRSTMPRIPNALVQLLSRPLHASKASTVVKTTTFQNPSLVASAFLRQRTRLPTSLLSHVSIANSSPFYSCLRLPSLAPPSILASALQVRFRSFGAEYQPSQRKRKRRHGFLARKRSKGGRRILARRLSKGRKYLSH</sequence>